<evidence type="ECO:0000313" key="1">
    <source>
        <dbReference type="EMBL" id="GAA2208579.1"/>
    </source>
</evidence>
<protein>
    <submittedName>
        <fullName evidence="1">Uncharacterized protein</fullName>
    </submittedName>
</protein>
<name>A0ABN3CIB5_9ACTN</name>
<organism evidence="1 2">
    <name type="scientific">Nonomuraea monospora</name>
    <dbReference type="NCBI Taxonomy" id="568818"/>
    <lineage>
        <taxon>Bacteria</taxon>
        <taxon>Bacillati</taxon>
        <taxon>Actinomycetota</taxon>
        <taxon>Actinomycetes</taxon>
        <taxon>Streptosporangiales</taxon>
        <taxon>Streptosporangiaceae</taxon>
        <taxon>Nonomuraea</taxon>
    </lineage>
</organism>
<comment type="caution">
    <text evidence="1">The sequence shown here is derived from an EMBL/GenBank/DDBJ whole genome shotgun (WGS) entry which is preliminary data.</text>
</comment>
<accession>A0ABN3CIB5</accession>
<evidence type="ECO:0000313" key="2">
    <source>
        <dbReference type="Proteomes" id="UP001499843"/>
    </source>
</evidence>
<dbReference type="RefSeq" id="WP_344476852.1">
    <property type="nucleotide sequence ID" value="NZ_BAAAQX010000009.1"/>
</dbReference>
<gene>
    <name evidence="1" type="ORF">GCM10009850_040370</name>
</gene>
<sequence>MIRAAEASAAHTFRPSPGCATDEMSWTAANVRLVVELGRGIGDVAAMPLRGGGFGACVVLGTAGERIIVGALDWHSEFLPKLEDLRSASTLILDHHAHVAHPAVISIDRGAAPPSDWRWLGTLDGVEAVEDCLSFSGWEYLPDQVDAQRRWNLFVSEAAKTAHPSMTVELDFGGGPHEFPARIENLDFRLLAVLPQEGPPDWSQLDGLPMLRGLVWEGSDRGLTAALGRRPGVSALRWENPPSVVDLSGTGVTSLWISGTCPRRLLLPGRLERLTFLDHTGELPEVVAEADGARIGLFIIAPEPSVPSGLRSVRDLELSVGGAFSASSLSTLAALEVLRIDWTAPPGELTDAEKLASLRSLRSLELNGAYALEADTLPGTWPALRSLHVDGIRRPTAELLKARYRGSGLDLAVRGVKTDEWLAAYLTNPFRDWVEDDRRAATVACEAYDTALCAVSSLNGAFPEEAEAALRAFIEALNVMDERHDGFIDTIRREESYDAFHDLGRRAGIDPAQADEWFDAWRDF</sequence>
<dbReference type="EMBL" id="BAAAQX010000009">
    <property type="protein sequence ID" value="GAA2208579.1"/>
    <property type="molecule type" value="Genomic_DNA"/>
</dbReference>
<dbReference type="Proteomes" id="UP001499843">
    <property type="component" value="Unassembled WGS sequence"/>
</dbReference>
<proteinExistence type="predicted"/>
<keyword evidence="2" id="KW-1185">Reference proteome</keyword>
<reference evidence="2" key="1">
    <citation type="journal article" date="2019" name="Int. J. Syst. Evol. Microbiol.">
        <title>The Global Catalogue of Microorganisms (GCM) 10K type strain sequencing project: providing services to taxonomists for standard genome sequencing and annotation.</title>
        <authorList>
            <consortium name="The Broad Institute Genomics Platform"/>
            <consortium name="The Broad Institute Genome Sequencing Center for Infectious Disease"/>
            <person name="Wu L."/>
            <person name="Ma J."/>
        </authorList>
    </citation>
    <scope>NUCLEOTIDE SEQUENCE [LARGE SCALE GENOMIC DNA]</scope>
    <source>
        <strain evidence="2">JCM 16114</strain>
    </source>
</reference>